<organism evidence="3 4">
    <name type="scientific">Arboricoccus pini</name>
    <dbReference type="NCBI Taxonomy" id="1963835"/>
    <lineage>
        <taxon>Bacteria</taxon>
        <taxon>Pseudomonadati</taxon>
        <taxon>Pseudomonadota</taxon>
        <taxon>Alphaproteobacteria</taxon>
        <taxon>Geminicoccales</taxon>
        <taxon>Geminicoccaceae</taxon>
        <taxon>Arboricoccus</taxon>
    </lineage>
</organism>
<dbReference type="GO" id="GO:0016616">
    <property type="term" value="F:oxidoreductase activity, acting on the CH-OH group of donors, NAD or NADP as acceptor"/>
    <property type="evidence" value="ECO:0007669"/>
    <property type="project" value="TreeGrafter"/>
</dbReference>
<dbReference type="PRINTS" id="PR00081">
    <property type="entry name" value="GDHRDH"/>
</dbReference>
<dbReference type="InterPro" id="IPR036291">
    <property type="entry name" value="NAD(P)-bd_dom_sf"/>
</dbReference>
<comment type="similarity">
    <text evidence="1">Belongs to the short-chain dehydrogenases/reductases (SDR) family.</text>
</comment>
<sequence length="257" mass="27127">MSVLSRFSLKDQHAVITGGYRGIGLAIARAFAEAGASLTLTARNTEGLDAAVATLRDQGHDVDAALMDMRDPSSIEAAADGIIGRRRQVHVLVNNAGIVRRAGILDVSLKDWQEVMDTNLTGLFLASQAFGRHMVAMGGGSIVNIGSNSAIIVDRPQTHGSYNVSKAAMHMLSKIMAAELAPHGVRVNVVAPGYTVTEMTRPAIEAAADAKEWQRQTPLARFADADEIAPAALYLASAASSFVTGEVVVVDGGYTLW</sequence>
<dbReference type="FunFam" id="3.40.50.720:FF:000084">
    <property type="entry name" value="Short-chain dehydrogenase reductase"/>
    <property type="match status" value="1"/>
</dbReference>
<dbReference type="RefSeq" id="WP_165769681.1">
    <property type="nucleotide sequence ID" value="NZ_FYEH01000017.1"/>
</dbReference>
<dbReference type="AlphaFoldDB" id="A0A212RYN0"/>
<evidence type="ECO:0000256" key="2">
    <source>
        <dbReference type="ARBA" id="ARBA00023002"/>
    </source>
</evidence>
<dbReference type="PROSITE" id="PS00061">
    <property type="entry name" value="ADH_SHORT"/>
    <property type="match status" value="1"/>
</dbReference>
<keyword evidence="2" id="KW-0560">Oxidoreductase</keyword>
<proteinExistence type="inferred from homology"/>
<dbReference type="InterPro" id="IPR002347">
    <property type="entry name" value="SDR_fam"/>
</dbReference>
<dbReference type="PRINTS" id="PR00080">
    <property type="entry name" value="SDRFAMILY"/>
</dbReference>
<dbReference type="PANTHER" id="PTHR42760">
    <property type="entry name" value="SHORT-CHAIN DEHYDROGENASES/REDUCTASES FAMILY MEMBER"/>
    <property type="match status" value="1"/>
</dbReference>
<dbReference type="EMBL" id="FYEH01000017">
    <property type="protein sequence ID" value="SNB77892.1"/>
    <property type="molecule type" value="Genomic_DNA"/>
</dbReference>
<dbReference type="Pfam" id="PF13561">
    <property type="entry name" value="adh_short_C2"/>
    <property type="match status" value="1"/>
</dbReference>
<evidence type="ECO:0000313" key="3">
    <source>
        <dbReference type="EMBL" id="SNB77892.1"/>
    </source>
</evidence>
<dbReference type="Proteomes" id="UP000197065">
    <property type="component" value="Unassembled WGS sequence"/>
</dbReference>
<dbReference type="Gene3D" id="3.40.50.720">
    <property type="entry name" value="NAD(P)-binding Rossmann-like Domain"/>
    <property type="match status" value="1"/>
</dbReference>
<evidence type="ECO:0000256" key="1">
    <source>
        <dbReference type="ARBA" id="ARBA00006484"/>
    </source>
</evidence>
<name>A0A212RYN0_9PROT</name>
<gene>
    <name evidence="3" type="ORF">SAMN07250955_11757</name>
</gene>
<keyword evidence="4" id="KW-1185">Reference proteome</keyword>
<reference evidence="3 4" key="1">
    <citation type="submission" date="2017-06" db="EMBL/GenBank/DDBJ databases">
        <authorList>
            <person name="Kim H.J."/>
            <person name="Triplett B.A."/>
        </authorList>
    </citation>
    <scope>NUCLEOTIDE SEQUENCE [LARGE SCALE GENOMIC DNA]</scope>
    <source>
        <strain evidence="3 4">B29T1</strain>
    </source>
</reference>
<dbReference type="SUPFAM" id="SSF51735">
    <property type="entry name" value="NAD(P)-binding Rossmann-fold domains"/>
    <property type="match status" value="1"/>
</dbReference>
<dbReference type="PANTHER" id="PTHR42760:SF115">
    <property type="entry name" value="3-OXOACYL-[ACYL-CARRIER-PROTEIN] REDUCTASE FABG"/>
    <property type="match status" value="1"/>
</dbReference>
<accession>A0A212RYN0</accession>
<dbReference type="InterPro" id="IPR020904">
    <property type="entry name" value="Sc_DH/Rdtase_CS"/>
</dbReference>
<dbReference type="NCBIfam" id="NF005559">
    <property type="entry name" value="PRK07231.1"/>
    <property type="match status" value="1"/>
</dbReference>
<protein>
    <submittedName>
        <fullName evidence="3">NAD(P)-dependent dehydrogenase, short-chain alcohol dehydrogenase family</fullName>
    </submittedName>
</protein>
<evidence type="ECO:0000313" key="4">
    <source>
        <dbReference type="Proteomes" id="UP000197065"/>
    </source>
</evidence>